<reference evidence="3" key="2">
    <citation type="submission" date="2020-09" db="EMBL/GenBank/DDBJ databases">
        <authorList>
            <person name="Sun Q."/>
            <person name="Ohkuma M."/>
        </authorList>
    </citation>
    <scope>NUCLEOTIDE SEQUENCE</scope>
    <source>
        <strain evidence="3">JCM 5016</strain>
    </source>
</reference>
<comment type="caution">
    <text evidence="3">The sequence shown here is derived from an EMBL/GenBank/DDBJ whole genome shotgun (WGS) entry which is preliminary data.</text>
</comment>
<accession>A0A918VG69</accession>
<keyword evidence="4" id="KW-1185">Reference proteome</keyword>
<protein>
    <recommendedName>
        <fullName evidence="2">Trypsin-co-occurring domain-containing protein</fullName>
    </recommendedName>
</protein>
<dbReference type="Proteomes" id="UP000623010">
    <property type="component" value="Unassembled WGS sequence"/>
</dbReference>
<feature type="compositionally biased region" description="Low complexity" evidence="1">
    <location>
        <begin position="108"/>
        <end position="137"/>
    </location>
</feature>
<evidence type="ECO:0000259" key="2">
    <source>
        <dbReference type="Pfam" id="PF19493"/>
    </source>
</evidence>
<organism evidence="3 4">
    <name type="scientific">Streptomyces echinoruber</name>
    <dbReference type="NCBI Taxonomy" id="68898"/>
    <lineage>
        <taxon>Bacteria</taxon>
        <taxon>Bacillati</taxon>
        <taxon>Actinomycetota</taxon>
        <taxon>Actinomycetes</taxon>
        <taxon>Kitasatosporales</taxon>
        <taxon>Streptomycetaceae</taxon>
        <taxon>Streptomyces</taxon>
    </lineage>
</organism>
<name>A0A918VG69_9ACTN</name>
<evidence type="ECO:0000313" key="4">
    <source>
        <dbReference type="Proteomes" id="UP000623010"/>
    </source>
</evidence>
<dbReference type="AlphaFoldDB" id="A0A918VG69"/>
<proteinExistence type="predicted"/>
<reference evidence="3" key="1">
    <citation type="journal article" date="2014" name="Int. J. Syst. Evol. Microbiol.">
        <title>Complete genome sequence of Corynebacterium casei LMG S-19264T (=DSM 44701T), isolated from a smear-ripened cheese.</title>
        <authorList>
            <consortium name="US DOE Joint Genome Institute (JGI-PGF)"/>
            <person name="Walter F."/>
            <person name="Albersmeier A."/>
            <person name="Kalinowski J."/>
            <person name="Ruckert C."/>
        </authorList>
    </citation>
    <scope>NUCLEOTIDE SEQUENCE</scope>
    <source>
        <strain evidence="3">JCM 5016</strain>
    </source>
</reference>
<evidence type="ECO:0000256" key="1">
    <source>
        <dbReference type="SAM" id="MobiDB-lite"/>
    </source>
</evidence>
<dbReference type="InterPro" id="IPR045794">
    <property type="entry name" value="Trypco1"/>
</dbReference>
<dbReference type="EMBL" id="BMWH01000014">
    <property type="protein sequence ID" value="GGZ94653.1"/>
    <property type="molecule type" value="Genomic_DNA"/>
</dbReference>
<dbReference type="Pfam" id="PF19493">
    <property type="entry name" value="Trypco1"/>
    <property type="match status" value="1"/>
</dbReference>
<dbReference type="RefSeq" id="WP_190058538.1">
    <property type="nucleotide sequence ID" value="NZ_BMWH01000014.1"/>
</dbReference>
<dbReference type="NCBIfam" id="NF041216">
    <property type="entry name" value="CU044_2847_fam"/>
    <property type="match status" value="1"/>
</dbReference>
<gene>
    <name evidence="3" type="ORF">GCM10010389_37020</name>
</gene>
<sequence>MPDAVRFILSDGTAVLVAPPARAGTDVVGLGTRLENAGHTLRQALAPITSAATDVIGEFRALAHRPDEVEITFGVVLDAKLGALIAGASTSAHLDVTLRWNEAEGQETEAGPPGRAAGEAGRPGPTAGEAGAGSRAE</sequence>
<feature type="region of interest" description="Disordered" evidence="1">
    <location>
        <begin position="100"/>
        <end position="137"/>
    </location>
</feature>
<feature type="domain" description="Trypsin-co-occurring" evidence="2">
    <location>
        <begin position="9"/>
        <end position="101"/>
    </location>
</feature>
<evidence type="ECO:0000313" key="3">
    <source>
        <dbReference type="EMBL" id="GGZ94653.1"/>
    </source>
</evidence>